<evidence type="ECO:0000256" key="1">
    <source>
        <dbReference type="ARBA" id="ARBA00012104"/>
    </source>
</evidence>
<keyword evidence="2" id="KW-0808">Transferase</keyword>
<dbReference type="EMBL" id="AZEF01000013">
    <property type="protein sequence ID" value="KRL02364.1"/>
    <property type="molecule type" value="Genomic_DNA"/>
</dbReference>
<dbReference type="GO" id="GO:0009443">
    <property type="term" value="P:pyridoxal 5'-phosphate salvage"/>
    <property type="evidence" value="ECO:0007669"/>
    <property type="project" value="InterPro"/>
</dbReference>
<keyword evidence="5" id="KW-0067">ATP-binding</keyword>
<dbReference type="PANTHER" id="PTHR10534">
    <property type="entry name" value="PYRIDOXAL KINASE"/>
    <property type="match status" value="1"/>
</dbReference>
<dbReference type="NCBIfam" id="NF005491">
    <property type="entry name" value="PRK07105.1"/>
    <property type="match status" value="1"/>
</dbReference>
<evidence type="ECO:0000256" key="3">
    <source>
        <dbReference type="ARBA" id="ARBA00022741"/>
    </source>
</evidence>
<dbReference type="PANTHER" id="PTHR10534:SF2">
    <property type="entry name" value="PYRIDOXAL KINASE"/>
    <property type="match status" value="1"/>
</dbReference>
<gene>
    <name evidence="7" type="ORF">FC81_GL000706</name>
</gene>
<evidence type="ECO:0000313" key="8">
    <source>
        <dbReference type="Proteomes" id="UP000051621"/>
    </source>
</evidence>
<dbReference type="SUPFAM" id="SSF53613">
    <property type="entry name" value="Ribokinase-like"/>
    <property type="match status" value="1"/>
</dbReference>
<dbReference type="Proteomes" id="UP000051621">
    <property type="component" value="Unassembled WGS sequence"/>
</dbReference>
<dbReference type="PATRIC" id="fig|1423731.3.peg.725"/>
<keyword evidence="3" id="KW-0547">Nucleotide-binding</keyword>
<evidence type="ECO:0000256" key="4">
    <source>
        <dbReference type="ARBA" id="ARBA00022777"/>
    </source>
</evidence>
<dbReference type="InterPro" id="IPR013749">
    <property type="entry name" value="PM/HMP-P_kinase-1"/>
</dbReference>
<evidence type="ECO:0000256" key="2">
    <source>
        <dbReference type="ARBA" id="ARBA00022679"/>
    </source>
</evidence>
<name>A0A0R1M2V5_9LACO</name>
<keyword evidence="8" id="KW-1185">Reference proteome</keyword>
<accession>A0A0R1M2V5</accession>
<protein>
    <recommendedName>
        <fullName evidence="1">pyridoxal kinase</fullName>
        <ecNumber evidence="1">2.7.1.35</ecNumber>
    </recommendedName>
</protein>
<proteinExistence type="predicted"/>
<dbReference type="Pfam" id="PF08543">
    <property type="entry name" value="Phos_pyr_kin"/>
    <property type="match status" value="1"/>
</dbReference>
<dbReference type="GO" id="GO:0005829">
    <property type="term" value="C:cytosol"/>
    <property type="evidence" value="ECO:0007669"/>
    <property type="project" value="TreeGrafter"/>
</dbReference>
<dbReference type="AlphaFoldDB" id="A0A0R1M2V5"/>
<dbReference type="GO" id="GO:0005524">
    <property type="term" value="F:ATP binding"/>
    <property type="evidence" value="ECO:0007669"/>
    <property type="project" value="UniProtKB-KW"/>
</dbReference>
<evidence type="ECO:0000313" key="7">
    <source>
        <dbReference type="EMBL" id="KRL02364.1"/>
    </source>
</evidence>
<dbReference type="InterPro" id="IPR004625">
    <property type="entry name" value="PyrdxlKinase"/>
</dbReference>
<dbReference type="Gene3D" id="3.40.1190.20">
    <property type="match status" value="1"/>
</dbReference>
<keyword evidence="4 7" id="KW-0418">Kinase</keyword>
<feature type="domain" description="Pyridoxamine kinase/Phosphomethylpyrimidine kinase" evidence="6">
    <location>
        <begin position="70"/>
        <end position="256"/>
    </location>
</feature>
<organism evidence="7 8">
    <name type="scientific">Liquorilactobacillus capillatus DSM 19910</name>
    <dbReference type="NCBI Taxonomy" id="1423731"/>
    <lineage>
        <taxon>Bacteria</taxon>
        <taxon>Bacillati</taxon>
        <taxon>Bacillota</taxon>
        <taxon>Bacilli</taxon>
        <taxon>Lactobacillales</taxon>
        <taxon>Lactobacillaceae</taxon>
        <taxon>Liquorilactobacillus</taxon>
    </lineage>
</organism>
<evidence type="ECO:0000256" key="5">
    <source>
        <dbReference type="ARBA" id="ARBA00022840"/>
    </source>
</evidence>
<comment type="caution">
    <text evidence="7">The sequence shown here is derived from an EMBL/GenBank/DDBJ whole genome shotgun (WGS) entry which is preliminary data.</text>
</comment>
<dbReference type="GO" id="GO:0008478">
    <property type="term" value="F:pyridoxal kinase activity"/>
    <property type="evidence" value="ECO:0007669"/>
    <property type="project" value="UniProtKB-EC"/>
</dbReference>
<dbReference type="RefSeq" id="WP_338041709.1">
    <property type="nucleotide sequence ID" value="NZ_AZEF01000013.1"/>
</dbReference>
<dbReference type="InterPro" id="IPR029056">
    <property type="entry name" value="Ribokinase-like"/>
</dbReference>
<reference evidence="7 8" key="1">
    <citation type="journal article" date="2015" name="Genome Announc.">
        <title>Expanding the biotechnology potential of lactobacilli through comparative genomics of 213 strains and associated genera.</title>
        <authorList>
            <person name="Sun Z."/>
            <person name="Harris H.M."/>
            <person name="McCann A."/>
            <person name="Guo C."/>
            <person name="Argimon S."/>
            <person name="Zhang W."/>
            <person name="Yang X."/>
            <person name="Jeffery I.B."/>
            <person name="Cooney J.C."/>
            <person name="Kagawa T.F."/>
            <person name="Liu W."/>
            <person name="Song Y."/>
            <person name="Salvetti E."/>
            <person name="Wrobel A."/>
            <person name="Rasinkangas P."/>
            <person name="Parkhill J."/>
            <person name="Rea M.C."/>
            <person name="O'Sullivan O."/>
            <person name="Ritari J."/>
            <person name="Douillard F.P."/>
            <person name="Paul Ross R."/>
            <person name="Yang R."/>
            <person name="Briner A.E."/>
            <person name="Felis G.E."/>
            <person name="de Vos W.M."/>
            <person name="Barrangou R."/>
            <person name="Klaenhammer T.R."/>
            <person name="Caufield P.W."/>
            <person name="Cui Y."/>
            <person name="Zhang H."/>
            <person name="O'Toole P.W."/>
        </authorList>
    </citation>
    <scope>NUCLEOTIDE SEQUENCE [LARGE SCALE GENOMIC DNA]</scope>
    <source>
        <strain evidence="7 8">DSM 19910</strain>
    </source>
</reference>
<dbReference type="STRING" id="1423731.FC81_GL000706"/>
<evidence type="ECO:0000259" key="6">
    <source>
        <dbReference type="Pfam" id="PF08543"/>
    </source>
</evidence>
<sequence>MKNILVAQDLSCAGQVSMSVALPLLGAAGLRPTILPTALLSTHTGGLGTNTYLDLSNELKKIINHWHSLDLKFSGVYFGYLGQQPLTIISQYFDMLVTPQSFVLIDPVMGDHGRLYRGFNNNYTAGMRQLVSKARIITPNITEAAFLLGKKPTTTAISLFEAEQLLQELKETFDIEQIVLTGVHLLNNKIAVLSYDKISQEIWSRQVPKIPGSYFGTGDLFASVLFIMLVQKIDLKTAISKAMDFVSHSIHSTLNMVDFNPHYGVDYAAQLPQLLKDLAHMPRRA</sequence>
<dbReference type="EC" id="2.7.1.35" evidence="1"/>